<comment type="caution">
    <text evidence="2">The sequence shown here is derived from an EMBL/GenBank/DDBJ whole genome shotgun (WGS) entry which is preliminary data.</text>
</comment>
<dbReference type="InterPro" id="IPR009660">
    <property type="entry name" value="Phage_A500_Gp15"/>
</dbReference>
<dbReference type="AlphaFoldDB" id="A0A1X0WLX1"/>
<dbReference type="RefSeq" id="WP_084911966.1">
    <property type="nucleotide sequence ID" value="NZ_LNVF01000013.1"/>
</dbReference>
<accession>A0A1X0WLX1</accession>
<evidence type="ECO:0000256" key="1">
    <source>
        <dbReference type="SAM" id="MobiDB-lite"/>
    </source>
</evidence>
<reference evidence="2 3" key="1">
    <citation type="journal article" date="2016" name="PLoS ONE">
        <title>Comparative Genomics Analysis of Streptococcus tigurinus Strains Identifies Genetic Elements Specifically and Uniquely Present in Highly Virulent Strains.</title>
        <authorList>
            <person name="Diene S.M."/>
            <person name="Francois P."/>
            <person name="Zbinden A."/>
            <person name="Entenza J.M."/>
            <person name="Resch G."/>
        </authorList>
    </citation>
    <scope>NUCLEOTIDE SEQUENCE [LARGE SCALE GENOMIC DNA]</scope>
    <source>
        <strain evidence="2 3">AZ_8</strain>
    </source>
</reference>
<dbReference type="EMBL" id="LNVF01000013">
    <property type="protein sequence ID" value="ORJ27758.1"/>
    <property type="molecule type" value="Genomic_DNA"/>
</dbReference>
<dbReference type="Pfam" id="PF06854">
    <property type="entry name" value="Phage_Gp15"/>
    <property type="match status" value="1"/>
</dbReference>
<name>A0A1X0WLX1_STROR</name>
<evidence type="ECO:0000313" key="2">
    <source>
        <dbReference type="EMBL" id="ORJ27758.1"/>
    </source>
</evidence>
<evidence type="ECO:0000313" key="3">
    <source>
        <dbReference type="Proteomes" id="UP000192428"/>
    </source>
</evidence>
<feature type="region of interest" description="Disordered" evidence="1">
    <location>
        <begin position="172"/>
        <end position="195"/>
    </location>
</feature>
<gene>
    <name evidence="2" type="ORF">ATE34_06320</name>
</gene>
<organism evidence="2 3">
    <name type="scientific">Streptococcus oralis subsp. tigurinus</name>
    <dbReference type="NCBI Taxonomy" id="1077464"/>
    <lineage>
        <taxon>Bacteria</taxon>
        <taxon>Bacillati</taxon>
        <taxon>Bacillota</taxon>
        <taxon>Bacilli</taxon>
        <taxon>Lactobacillales</taxon>
        <taxon>Streptococcaceae</taxon>
        <taxon>Streptococcus</taxon>
    </lineage>
</organism>
<dbReference type="Proteomes" id="UP000192428">
    <property type="component" value="Unassembled WGS sequence"/>
</dbReference>
<sequence>MFDISKKMDDKLVLNNKEYQLLLSFDRVLWIFDMWGKEYIPVELKPKLALAKLTDDVTFKDMDTRQALAIYADIFEKHIQVTRAIDEVDRYDIEGNVLPKKTKDAQDHDDKPLFNIKYDGEFIFSSFMQAYNIDLIEQQGKLHWQKFNALLSGLPDGTKFVEVMKIRAWKPSKGESSKEKQKMRELQEQYALPNI</sequence>
<proteinExistence type="predicted"/>
<evidence type="ECO:0008006" key="4">
    <source>
        <dbReference type="Google" id="ProtNLM"/>
    </source>
</evidence>
<protein>
    <recommendedName>
        <fullName evidence="4">Bacteriophage Gp15 protein</fullName>
    </recommendedName>
</protein>
<feature type="compositionally biased region" description="Basic and acidic residues" evidence="1">
    <location>
        <begin position="172"/>
        <end position="187"/>
    </location>
</feature>